<sequence>MNLTRSQLVAVFNEWATRYADNPDEFEEILDDDGVPVEDYGERCAVYIQKVAEEMEGSGILPLPDAITDENGLCISSYEAGPVSYPREEVCE</sequence>
<evidence type="ECO:0000313" key="1">
    <source>
        <dbReference type="EMBL" id="SEG12561.1"/>
    </source>
</evidence>
<name>A0A1H5XLE8_9GAMM</name>
<accession>A0A1H5XLE8</accession>
<organism evidence="1 2">
    <name type="scientific">Marinobacterium lutimaris</name>
    <dbReference type="NCBI Taxonomy" id="568106"/>
    <lineage>
        <taxon>Bacteria</taxon>
        <taxon>Pseudomonadati</taxon>
        <taxon>Pseudomonadota</taxon>
        <taxon>Gammaproteobacteria</taxon>
        <taxon>Oceanospirillales</taxon>
        <taxon>Oceanospirillaceae</taxon>
        <taxon>Marinobacterium</taxon>
    </lineage>
</organism>
<dbReference type="RefSeq" id="WP_104002334.1">
    <property type="nucleotide sequence ID" value="NZ_FNVQ01000001.1"/>
</dbReference>
<reference evidence="1 2" key="1">
    <citation type="submission" date="2016-10" db="EMBL/GenBank/DDBJ databases">
        <authorList>
            <person name="de Groot N.N."/>
        </authorList>
    </citation>
    <scope>NUCLEOTIDE SEQUENCE [LARGE SCALE GENOMIC DNA]</scope>
    <source>
        <strain evidence="1 2">DSM 22012</strain>
    </source>
</reference>
<dbReference type="EMBL" id="FNVQ01000001">
    <property type="protein sequence ID" value="SEG12561.1"/>
    <property type="molecule type" value="Genomic_DNA"/>
</dbReference>
<dbReference type="AlphaFoldDB" id="A0A1H5XLE8"/>
<proteinExistence type="predicted"/>
<dbReference type="Proteomes" id="UP000236745">
    <property type="component" value="Unassembled WGS sequence"/>
</dbReference>
<gene>
    <name evidence="1" type="ORF">SAMN05444390_1011427</name>
</gene>
<dbReference type="OrthoDB" id="8453114at2"/>
<keyword evidence="2" id="KW-1185">Reference proteome</keyword>
<protein>
    <submittedName>
        <fullName evidence="1">Uncharacterized protein</fullName>
    </submittedName>
</protein>
<evidence type="ECO:0000313" key="2">
    <source>
        <dbReference type="Proteomes" id="UP000236745"/>
    </source>
</evidence>